<dbReference type="KEGG" id="vih:AB0763_04565"/>
<dbReference type="Pfam" id="PF00700">
    <property type="entry name" value="Flagellin_C"/>
    <property type="match status" value="1"/>
</dbReference>
<dbReference type="PANTHER" id="PTHR42792:SF2">
    <property type="entry name" value="FLAGELLIN"/>
    <property type="match status" value="1"/>
</dbReference>
<keyword evidence="8" id="KW-0969">Cilium</keyword>
<dbReference type="PRINTS" id="PR00207">
    <property type="entry name" value="FLAGELLIN"/>
</dbReference>
<dbReference type="NCBIfam" id="NF006468">
    <property type="entry name" value="PRK08869.1-3"/>
    <property type="match status" value="1"/>
</dbReference>
<proteinExistence type="inferred from homology"/>
<organism evidence="8">
    <name type="scientific">Vibrio sp. HB236076</name>
    <dbReference type="NCBI Taxonomy" id="3232307"/>
    <lineage>
        <taxon>Bacteria</taxon>
        <taxon>Pseudomonadati</taxon>
        <taxon>Pseudomonadota</taxon>
        <taxon>Gammaproteobacteria</taxon>
        <taxon>Vibrionales</taxon>
        <taxon>Vibrionaceae</taxon>
        <taxon>Vibrio</taxon>
    </lineage>
</organism>
<dbReference type="Gene3D" id="1.20.1330.10">
    <property type="entry name" value="f41 fragment of flagellin, N-terminal domain"/>
    <property type="match status" value="1"/>
</dbReference>
<keyword evidence="8" id="KW-0966">Cell projection</keyword>
<comment type="function">
    <text evidence="5">Flagellin is the subunit protein which polymerizes to form the filaments of bacterial flagella.</text>
</comment>
<dbReference type="Gene3D" id="3.30.70.2120">
    <property type="match status" value="1"/>
</dbReference>
<comment type="similarity">
    <text evidence="1 5">Belongs to the bacterial flagellin family.</text>
</comment>
<dbReference type="GO" id="GO:0005198">
    <property type="term" value="F:structural molecule activity"/>
    <property type="evidence" value="ECO:0007669"/>
    <property type="project" value="UniProtKB-UniRule"/>
</dbReference>
<dbReference type="InterPro" id="IPR001492">
    <property type="entry name" value="Flagellin"/>
</dbReference>
<keyword evidence="8" id="KW-0282">Flagellum</keyword>
<reference evidence="8" key="1">
    <citation type="submission" date="2024-07" db="EMBL/GenBank/DDBJ databases">
        <title>Genome Analysis of a Potential Novel Vibrio Species Secreting pH- and Thermo-stable Alginate Lyase and its Application in Producing Alginate Oligosaccharides.</title>
        <authorList>
            <person name="Huang H."/>
            <person name="Bao K."/>
        </authorList>
    </citation>
    <scope>NUCLEOTIDE SEQUENCE</scope>
    <source>
        <strain evidence="8">HB236076</strain>
    </source>
</reference>
<evidence type="ECO:0000256" key="2">
    <source>
        <dbReference type="ARBA" id="ARBA00022525"/>
    </source>
</evidence>
<evidence type="ECO:0000256" key="1">
    <source>
        <dbReference type="ARBA" id="ARBA00005709"/>
    </source>
</evidence>
<sequence>MAINVNTNVAAMTAQRYLNSANNAQQLSMERLSSGFKINSAKDDAAGLQISNRLNSQSRGLDVAVRNANDGISIAQTAEGAMNETTNVLQRMRDLSLQSANGSNSKAERVAIQEEVTALNDELNRIAETTSFGGNKLLNGTYGTQAFQIGADSGEAVMLSLKDMRSDNNMMGGLAYQAGEGKDKNWTVSGDNNDLTIEYTDASGEEKELNINAKTGDDIEELATYINGQNDDIKASVDEEGRLQLFAGNNKVQGELSFSGGLAGELDMGDAQAQTVNDINVTTVGGAQESVAIIDSALKYVDSHRAELGAFQNRFDHAISNLDNINENVNASKSRIKDTDFAKETTAMTKSQILSQASSSILAQAKQAPNAALSLLG</sequence>
<feature type="domain" description="Flagellin C-terminal" evidence="7">
    <location>
        <begin position="292"/>
        <end position="376"/>
    </location>
</feature>
<evidence type="ECO:0000259" key="6">
    <source>
        <dbReference type="Pfam" id="PF00669"/>
    </source>
</evidence>
<dbReference type="InterPro" id="IPR001029">
    <property type="entry name" value="Flagellin_N"/>
</dbReference>
<dbReference type="RefSeq" id="WP_306101422.1">
    <property type="nucleotide sequence ID" value="NZ_CP162601.1"/>
</dbReference>
<dbReference type="GO" id="GO:0009288">
    <property type="term" value="C:bacterial-type flagellum"/>
    <property type="evidence" value="ECO:0007669"/>
    <property type="project" value="UniProtKB-SubCell"/>
</dbReference>
<keyword evidence="3" id="KW-0175">Coiled coil</keyword>
<dbReference type="AlphaFoldDB" id="A0AB39HFM5"/>
<dbReference type="PANTHER" id="PTHR42792">
    <property type="entry name" value="FLAGELLIN"/>
    <property type="match status" value="1"/>
</dbReference>
<dbReference type="SUPFAM" id="SSF64518">
    <property type="entry name" value="Phase 1 flagellin"/>
    <property type="match status" value="1"/>
</dbReference>
<dbReference type="Pfam" id="PF00669">
    <property type="entry name" value="Flagellin_N"/>
    <property type="match status" value="1"/>
</dbReference>
<comment type="subcellular location">
    <subcellularLocation>
        <location evidence="5">Secreted</location>
    </subcellularLocation>
    <subcellularLocation>
        <location evidence="5">Bacterial flagellum</location>
    </subcellularLocation>
</comment>
<dbReference type="InterPro" id="IPR042187">
    <property type="entry name" value="Flagellin_C_sub2"/>
</dbReference>
<dbReference type="Pfam" id="PF07196">
    <property type="entry name" value="Flagellin_IN"/>
    <property type="match status" value="1"/>
</dbReference>
<evidence type="ECO:0000256" key="5">
    <source>
        <dbReference type="RuleBase" id="RU362073"/>
    </source>
</evidence>
<dbReference type="Gene3D" id="6.10.10.10">
    <property type="entry name" value="Flagellar export chaperone, C-terminal domain"/>
    <property type="match status" value="1"/>
</dbReference>
<gene>
    <name evidence="8" type="ORF">AB0763_04565</name>
</gene>
<protein>
    <recommendedName>
        <fullName evidence="5">Flagellin</fullName>
    </recommendedName>
</protein>
<dbReference type="GO" id="GO:0005576">
    <property type="term" value="C:extracellular region"/>
    <property type="evidence" value="ECO:0007669"/>
    <property type="project" value="UniProtKB-SubCell"/>
</dbReference>
<evidence type="ECO:0000256" key="3">
    <source>
        <dbReference type="ARBA" id="ARBA00023054"/>
    </source>
</evidence>
<keyword evidence="4 5" id="KW-0975">Bacterial flagellum</keyword>
<accession>A0AB39HFM5</accession>
<dbReference type="NCBIfam" id="NF006466">
    <property type="entry name" value="PRK08869.1-1"/>
    <property type="match status" value="1"/>
</dbReference>
<evidence type="ECO:0000259" key="7">
    <source>
        <dbReference type="Pfam" id="PF00700"/>
    </source>
</evidence>
<evidence type="ECO:0000313" key="8">
    <source>
        <dbReference type="EMBL" id="XDK25918.1"/>
    </source>
</evidence>
<evidence type="ECO:0000256" key="4">
    <source>
        <dbReference type="ARBA" id="ARBA00023143"/>
    </source>
</evidence>
<keyword evidence="2 5" id="KW-0964">Secreted</keyword>
<dbReference type="InterPro" id="IPR046358">
    <property type="entry name" value="Flagellin_C"/>
</dbReference>
<feature type="domain" description="Flagellin N-terminal" evidence="6">
    <location>
        <begin position="5"/>
        <end position="141"/>
    </location>
</feature>
<dbReference type="InterPro" id="IPR010810">
    <property type="entry name" value="Flagellin_hook_IN_motif"/>
</dbReference>
<dbReference type="EMBL" id="CP162601">
    <property type="protein sequence ID" value="XDK25918.1"/>
    <property type="molecule type" value="Genomic_DNA"/>
</dbReference>
<name>A0AB39HFM5_9VIBR</name>